<comment type="caution">
    <text evidence="7">The sequence shown here is derived from an EMBL/GenBank/DDBJ whole genome shotgun (WGS) entry which is preliminary data.</text>
</comment>
<dbReference type="InterPro" id="IPR000048">
    <property type="entry name" value="IQ_motif_EF-hand-BS"/>
</dbReference>
<dbReference type="SUPFAM" id="SSF47576">
    <property type="entry name" value="Calponin-homology domain, CH-domain"/>
    <property type="match status" value="1"/>
</dbReference>
<sequence length="1339" mass="152146">MTTNSENNDHQIFRDISNFKTPKSKPPSSSRAFQSSTMITTPQFFTASKQTPSFSLSTAKRRQSKSAVRRLKAFELEQSQSCRKEEIKKERSMKSLAKSLTVWLNFLLENPSSCGCDQERLVAGFRVSRGGDDFETSNKAVAKGKGKRESVNGGGRLPKRLREVEEEVVAVNEVDFSRSKKFVHLRNSMKEVCSLDDLVDRMRGYLSLDCCMEVFNVMTQVTKNIDEGRLKMKAHCPIVTDVGMRENAIKVLMCYNPVWLRIGLYIIFGGESLLPDEDSSSEQDISFMKMVIEKQLLAHASLAKAYAYNRRVDGLYRPGYFEMLGNIILKRFLLLVLILDRGKIQSSLPLKYGIDGLDGGSPLLFNVKSNVKSSRQMINDFLSSDVMHGEGNLLAHLAIVGYKVSYQQVPLVEYDLRITDLFQDLQDGVRLCRAIHLLQNESSILAKLVLPADTQKKKITNCGIALDYLKHAGVSLDDGDGMIIVGEDIAGGDKELILTLLWNMFVHLQVPLLISKSALSEEISNISKAQTKFMAIDTSNGTHLDMLLNWVKAICKNYDIEVESLVSLVDGKVMWCLLDLYFRKEDCSCSIKELNDPNNESIVSMQDVTDAVHNFGLSQKLATLMGNFPEVLQLCEILEYNGACNEKSVIILLVFLCSELLVKTRKDQLNFHKLIGCSCQNPDRKWRSMSSETECNRERKQSDKDAANNFKAVQAWWQEMAKQNSISSSGAAATLPLPANKCSSKVCKVNAAIVIQSHIRGIINRKKYLEMKQAVSFLQLHIKSWLIEKKTLECRKISASIIQEKCEPDQPVNRHRYVDQKSAATLIQKAARTWISKRRQKRELLQTDEICDNVIDCSTQKSRQMGNICSAKPEDDPRIKAAVKIQSHFRGWVLHRRFQSQIQAALDIQSIIRSLRSMKDFDVYKVAKKSAMVIQSHARGWHVRKGASHRRKSIVVIQSHCRCWMARRHFLCQKEVATMIQSHCRCWMARRHFLRQKEAAIVIQRAFRVLISQQAFQSSRHAATEIQRVVRGRLTRAKLLGASSLRVTASESTLLTVGYRTHSSELKIVVHAIMNLQRWWKSVLTRKSREAAVVIIQSYIRGYLCRCRAAKEEQHALIIQAHWKGYLARKHAKAQLVDLRLRIQKSAATVEDGMRIMNRLIAALKELKSMKNVSGILHNCATLNLATTHSQKCCERLVDEGAIGILLYQIRAVTRSIPDQEVLKHCLSTLRNLARYAHLADVLISHEGSVEIILRELLRNKEEGYFIACELLKRLCTRSRGIEAVHSLPSMLKRLHLLVEDLTRKTFLEKRNHRGAAARDTTERRLKEATELWNLITQD</sequence>
<evidence type="ECO:0000313" key="7">
    <source>
        <dbReference type="EMBL" id="KAK9681570.1"/>
    </source>
</evidence>
<keyword evidence="3" id="KW-0677">Repeat</keyword>
<dbReference type="Gene3D" id="1.10.418.10">
    <property type="entry name" value="Calponin-like domain"/>
    <property type="match status" value="1"/>
</dbReference>
<dbReference type="GO" id="GO:0005516">
    <property type="term" value="F:calmodulin binding"/>
    <property type="evidence" value="ECO:0007669"/>
    <property type="project" value="UniProtKB-KW"/>
</dbReference>
<evidence type="ECO:0000256" key="5">
    <source>
        <dbReference type="SAM" id="MobiDB-lite"/>
    </source>
</evidence>
<dbReference type="InterPro" id="IPR011989">
    <property type="entry name" value="ARM-like"/>
</dbReference>
<reference evidence="7" key="1">
    <citation type="submission" date="2024-03" db="EMBL/GenBank/DDBJ databases">
        <title>WGS assembly of Saponaria officinalis var. Norfolk2.</title>
        <authorList>
            <person name="Jenkins J."/>
            <person name="Shu S."/>
            <person name="Grimwood J."/>
            <person name="Barry K."/>
            <person name="Goodstein D."/>
            <person name="Schmutz J."/>
            <person name="Leebens-Mack J."/>
            <person name="Osbourn A."/>
        </authorList>
    </citation>
    <scope>NUCLEOTIDE SEQUENCE [LARGE SCALE GENOMIC DNA]</scope>
    <source>
        <strain evidence="7">JIC</strain>
    </source>
</reference>
<dbReference type="SMART" id="SM00015">
    <property type="entry name" value="IQ"/>
    <property type="match status" value="10"/>
</dbReference>
<dbReference type="Pfam" id="PF00307">
    <property type="entry name" value="CH"/>
    <property type="match status" value="1"/>
</dbReference>
<name>A0AAW1HX83_SAPOF</name>
<dbReference type="GO" id="GO:0000278">
    <property type="term" value="P:mitotic cell cycle"/>
    <property type="evidence" value="ECO:0007669"/>
    <property type="project" value="TreeGrafter"/>
</dbReference>
<evidence type="ECO:0000256" key="1">
    <source>
        <dbReference type="ARBA" id="ARBA00004496"/>
    </source>
</evidence>
<dbReference type="GO" id="GO:0007051">
    <property type="term" value="P:spindle organization"/>
    <property type="evidence" value="ECO:0007669"/>
    <property type="project" value="TreeGrafter"/>
</dbReference>
<dbReference type="PANTHER" id="PTHR22706:SF1">
    <property type="entry name" value="ASSEMBLY FACTOR FOR SPINDLE MICROTUBULES"/>
    <property type="match status" value="1"/>
</dbReference>
<evidence type="ECO:0000259" key="6">
    <source>
        <dbReference type="PROSITE" id="PS50021"/>
    </source>
</evidence>
<dbReference type="Gene3D" id="1.25.10.10">
    <property type="entry name" value="Leucine-rich Repeat Variant"/>
    <property type="match status" value="1"/>
</dbReference>
<dbReference type="GO" id="GO:0000922">
    <property type="term" value="C:spindle pole"/>
    <property type="evidence" value="ECO:0007669"/>
    <property type="project" value="TreeGrafter"/>
</dbReference>
<dbReference type="GO" id="GO:0005737">
    <property type="term" value="C:cytoplasm"/>
    <property type="evidence" value="ECO:0007669"/>
    <property type="project" value="UniProtKB-SubCell"/>
</dbReference>
<gene>
    <name evidence="7" type="ORF">RND81_10G011800</name>
</gene>
<dbReference type="Proteomes" id="UP001443914">
    <property type="component" value="Unassembled WGS sequence"/>
</dbReference>
<dbReference type="SUPFAM" id="SSF52540">
    <property type="entry name" value="P-loop containing nucleoside triphosphate hydrolases"/>
    <property type="match status" value="3"/>
</dbReference>
<dbReference type="CDD" id="cd21223">
    <property type="entry name" value="CH_ASPM_rpt1"/>
    <property type="match status" value="1"/>
</dbReference>
<evidence type="ECO:0000256" key="3">
    <source>
        <dbReference type="ARBA" id="ARBA00022737"/>
    </source>
</evidence>
<dbReference type="InterPro" id="IPR001715">
    <property type="entry name" value="CH_dom"/>
</dbReference>
<keyword evidence="8" id="KW-1185">Reference proteome</keyword>
<keyword evidence="4" id="KW-0112">Calmodulin-binding</keyword>
<evidence type="ECO:0000256" key="2">
    <source>
        <dbReference type="ARBA" id="ARBA00022490"/>
    </source>
</evidence>
<protein>
    <recommendedName>
        <fullName evidence="6">Calponin-homology (CH) domain-containing protein</fullName>
    </recommendedName>
</protein>
<dbReference type="InterPro" id="IPR036872">
    <property type="entry name" value="CH_dom_sf"/>
</dbReference>
<dbReference type="EMBL" id="JBDFQZ010000010">
    <property type="protein sequence ID" value="KAK9681570.1"/>
    <property type="molecule type" value="Genomic_DNA"/>
</dbReference>
<evidence type="ECO:0000256" key="4">
    <source>
        <dbReference type="ARBA" id="ARBA00022860"/>
    </source>
</evidence>
<evidence type="ECO:0000313" key="8">
    <source>
        <dbReference type="Proteomes" id="UP001443914"/>
    </source>
</evidence>
<dbReference type="PROSITE" id="PS50096">
    <property type="entry name" value="IQ"/>
    <property type="match status" value="10"/>
</dbReference>
<comment type="subcellular location">
    <subcellularLocation>
        <location evidence="1">Cytoplasm</location>
    </subcellularLocation>
</comment>
<dbReference type="PANTHER" id="PTHR22706">
    <property type="entry name" value="ASSEMBLY FACTOR FOR SPINDLE MICROTUBULES"/>
    <property type="match status" value="1"/>
</dbReference>
<feature type="region of interest" description="Disordered" evidence="5">
    <location>
        <begin position="1"/>
        <end position="36"/>
    </location>
</feature>
<accession>A0AAW1HX83</accession>
<feature type="domain" description="Calponin-homology (CH)" evidence="6">
    <location>
        <begin position="387"/>
        <end position="509"/>
    </location>
</feature>
<organism evidence="7 8">
    <name type="scientific">Saponaria officinalis</name>
    <name type="common">Common soapwort</name>
    <name type="synonym">Lychnis saponaria</name>
    <dbReference type="NCBI Taxonomy" id="3572"/>
    <lineage>
        <taxon>Eukaryota</taxon>
        <taxon>Viridiplantae</taxon>
        <taxon>Streptophyta</taxon>
        <taxon>Embryophyta</taxon>
        <taxon>Tracheophyta</taxon>
        <taxon>Spermatophyta</taxon>
        <taxon>Magnoliopsida</taxon>
        <taxon>eudicotyledons</taxon>
        <taxon>Gunneridae</taxon>
        <taxon>Pentapetalae</taxon>
        <taxon>Caryophyllales</taxon>
        <taxon>Caryophyllaceae</taxon>
        <taxon>Caryophylleae</taxon>
        <taxon>Saponaria</taxon>
    </lineage>
</organism>
<keyword evidence="2" id="KW-0963">Cytoplasm</keyword>
<dbReference type="GO" id="GO:0051295">
    <property type="term" value="P:establishment of meiotic spindle localization"/>
    <property type="evidence" value="ECO:0007669"/>
    <property type="project" value="TreeGrafter"/>
</dbReference>
<proteinExistence type="predicted"/>
<dbReference type="SUPFAM" id="SSF48371">
    <property type="entry name" value="ARM repeat"/>
    <property type="match status" value="1"/>
</dbReference>
<dbReference type="InterPro" id="IPR016024">
    <property type="entry name" value="ARM-type_fold"/>
</dbReference>
<dbReference type="PROSITE" id="PS50021">
    <property type="entry name" value="CH"/>
    <property type="match status" value="1"/>
</dbReference>
<dbReference type="InterPro" id="IPR027417">
    <property type="entry name" value="P-loop_NTPase"/>
</dbReference>
<dbReference type="Pfam" id="PF00612">
    <property type="entry name" value="IQ"/>
    <property type="match status" value="9"/>
</dbReference>
<dbReference type="Gene3D" id="1.20.5.190">
    <property type="match status" value="5"/>
</dbReference>
<dbReference type="InterPro" id="IPR051185">
    <property type="entry name" value="ASPM"/>
</dbReference>